<proteinExistence type="predicted"/>
<dbReference type="RefSeq" id="WP_124799170.1">
    <property type="nucleotide sequence ID" value="NZ_CP034170.1"/>
</dbReference>
<feature type="domain" description="DAGKc" evidence="7">
    <location>
        <begin position="191"/>
        <end position="315"/>
    </location>
</feature>
<evidence type="ECO:0000313" key="8">
    <source>
        <dbReference type="EMBL" id="AZI58261.1"/>
    </source>
</evidence>
<reference evidence="8 9" key="1">
    <citation type="submission" date="2018-11" db="EMBL/GenBank/DDBJ databases">
        <authorList>
            <person name="Da X."/>
        </authorList>
    </citation>
    <scope>NUCLEOTIDE SEQUENCE [LARGE SCALE GENOMIC DNA]</scope>
    <source>
        <strain evidence="8 9">S14-144</strain>
    </source>
</reference>
<dbReference type="SMART" id="SM00014">
    <property type="entry name" value="acidPPc"/>
    <property type="match status" value="1"/>
</dbReference>
<dbReference type="Gene3D" id="3.40.50.10330">
    <property type="entry name" value="Probable inorganic polyphosphate/atp-NAD kinase, domain 1"/>
    <property type="match status" value="1"/>
</dbReference>
<evidence type="ECO:0000256" key="6">
    <source>
        <dbReference type="ARBA" id="ARBA00023136"/>
    </source>
</evidence>
<dbReference type="GO" id="GO:0016787">
    <property type="term" value="F:hydrolase activity"/>
    <property type="evidence" value="ECO:0007669"/>
    <property type="project" value="UniProtKB-KW"/>
</dbReference>
<dbReference type="GO" id="GO:0005886">
    <property type="term" value="C:plasma membrane"/>
    <property type="evidence" value="ECO:0007669"/>
    <property type="project" value="UniProtKB-SubCell"/>
</dbReference>
<evidence type="ECO:0000256" key="1">
    <source>
        <dbReference type="ARBA" id="ARBA00004651"/>
    </source>
</evidence>
<dbReference type="OrthoDB" id="5242960at2"/>
<dbReference type="InterPro" id="IPR000326">
    <property type="entry name" value="PAP2/HPO"/>
</dbReference>
<dbReference type="PROSITE" id="PS50146">
    <property type="entry name" value="DAGK"/>
    <property type="match status" value="1"/>
</dbReference>
<dbReference type="Pfam" id="PF00781">
    <property type="entry name" value="DAGK_cat"/>
    <property type="match status" value="1"/>
</dbReference>
<dbReference type="Gene3D" id="2.60.200.40">
    <property type="match status" value="1"/>
</dbReference>
<dbReference type="AlphaFoldDB" id="A0A3G8ZX67"/>
<dbReference type="SMART" id="SM00046">
    <property type="entry name" value="DAGKc"/>
    <property type="match status" value="1"/>
</dbReference>
<dbReference type="PANTHER" id="PTHR14969">
    <property type="entry name" value="SPHINGOSINE-1-PHOSPHATE PHOSPHOHYDROLASE"/>
    <property type="match status" value="1"/>
</dbReference>
<dbReference type="SUPFAM" id="SSF48317">
    <property type="entry name" value="Acid phosphatase/Vanadium-dependent haloperoxidase"/>
    <property type="match status" value="1"/>
</dbReference>
<reference evidence="8 9" key="2">
    <citation type="submission" date="2018-12" db="EMBL/GenBank/DDBJ databases">
        <title>Nakamurella antarcticus sp. nov., isolated from Antarctica South Shetland Islands soil.</title>
        <authorList>
            <person name="Peng F."/>
        </authorList>
    </citation>
    <scope>NUCLEOTIDE SEQUENCE [LARGE SCALE GENOMIC DNA]</scope>
    <source>
        <strain evidence="8 9">S14-144</strain>
    </source>
</reference>
<accession>A0A3G8ZX67</accession>
<dbReference type="GO" id="GO:0016301">
    <property type="term" value="F:kinase activity"/>
    <property type="evidence" value="ECO:0007669"/>
    <property type="project" value="InterPro"/>
</dbReference>
<keyword evidence="5" id="KW-1133">Transmembrane helix</keyword>
<keyword evidence="3" id="KW-0812">Transmembrane</keyword>
<evidence type="ECO:0000313" key="9">
    <source>
        <dbReference type="Proteomes" id="UP000268084"/>
    </source>
</evidence>
<keyword evidence="9" id="KW-1185">Reference proteome</keyword>
<evidence type="ECO:0000259" key="7">
    <source>
        <dbReference type="PROSITE" id="PS50146"/>
    </source>
</evidence>
<dbReference type="SUPFAM" id="SSF111331">
    <property type="entry name" value="NAD kinase/diacylglycerol kinase-like"/>
    <property type="match status" value="1"/>
</dbReference>
<evidence type="ECO:0000256" key="3">
    <source>
        <dbReference type="ARBA" id="ARBA00022692"/>
    </source>
</evidence>
<dbReference type="Gene3D" id="1.20.144.10">
    <property type="entry name" value="Phosphatidic acid phosphatase type 2/haloperoxidase"/>
    <property type="match status" value="1"/>
</dbReference>
<gene>
    <name evidence="8" type="ORF">EH165_09040</name>
</gene>
<evidence type="ECO:0000256" key="4">
    <source>
        <dbReference type="ARBA" id="ARBA00022801"/>
    </source>
</evidence>
<dbReference type="Proteomes" id="UP000268084">
    <property type="component" value="Chromosome"/>
</dbReference>
<keyword evidence="4" id="KW-0378">Hydrolase</keyword>
<name>A0A3G8ZX67_9ACTN</name>
<evidence type="ECO:0000256" key="2">
    <source>
        <dbReference type="ARBA" id="ARBA00022475"/>
    </source>
</evidence>
<keyword evidence="2" id="KW-1003">Cell membrane</keyword>
<comment type="subcellular location">
    <subcellularLocation>
        <location evidence="1">Cell membrane</location>
        <topology evidence="1">Multi-pass membrane protein</topology>
    </subcellularLocation>
</comment>
<dbReference type="EMBL" id="CP034170">
    <property type="protein sequence ID" value="AZI58261.1"/>
    <property type="molecule type" value="Genomic_DNA"/>
</dbReference>
<organism evidence="8 9">
    <name type="scientific">Nakamurella antarctica</name>
    <dbReference type="NCBI Taxonomy" id="1902245"/>
    <lineage>
        <taxon>Bacteria</taxon>
        <taxon>Bacillati</taxon>
        <taxon>Actinomycetota</taxon>
        <taxon>Actinomycetes</taxon>
        <taxon>Nakamurellales</taxon>
        <taxon>Nakamurellaceae</taxon>
        <taxon>Nakamurella</taxon>
    </lineage>
</organism>
<dbReference type="KEGG" id="nak:EH165_09040"/>
<dbReference type="InterPro" id="IPR001206">
    <property type="entry name" value="Diacylglycerol_kinase_cat_dom"/>
</dbReference>
<protein>
    <submittedName>
        <fullName evidence="8">Phosphatase PAP2 family protein</fullName>
    </submittedName>
</protein>
<evidence type="ECO:0000256" key="5">
    <source>
        <dbReference type="ARBA" id="ARBA00022989"/>
    </source>
</evidence>
<dbReference type="InterPro" id="IPR017438">
    <property type="entry name" value="ATP-NAD_kinase_N"/>
</dbReference>
<dbReference type="PANTHER" id="PTHR14969:SF62">
    <property type="entry name" value="DECAPRENYLPHOSPHORYL-5-PHOSPHORIBOSE PHOSPHATASE RV3807C-RELATED"/>
    <property type="match status" value="1"/>
</dbReference>
<keyword evidence="6" id="KW-0472">Membrane</keyword>
<dbReference type="InterPro" id="IPR016064">
    <property type="entry name" value="NAD/diacylglycerol_kinase_sf"/>
</dbReference>
<dbReference type="Pfam" id="PF01569">
    <property type="entry name" value="PAP2"/>
    <property type="match status" value="1"/>
</dbReference>
<dbReference type="InterPro" id="IPR036938">
    <property type="entry name" value="PAP2/HPO_sf"/>
</dbReference>
<sequence>MRDPRGAVPDPDTVLAASEAPRAVDLALKFLTQSANHGKLWLGLAAVGVVVGGKPRRAGLRGIASLAGASFVSNSLVKPMVGRRRPDLERTRLARRIGEKPWTSSFPSGHSASAAAFAVGAAMEFPLAAIGVVPLAAAVAYSRVHVGVHYRSDVIAGAAVGAGVAVLIKKLWEVREHGPADSLPANVPAMPQGAGLTVVVNRASGSATGAADEIRQLLPSAVIVQWDPEDGPETIADLVGIGGDVVALGVAGGDGTVAAVAGVALEHQLPLAVFAAGTLNHFAKALGLNSFADTAAAVEAGVAGAVDVAEVEGVPFLNTASVGMYPELVRLRDRLSGKFGKWPAAMIALPRVLKRATPIEVVVNGNPMKLWTIFVGNGHYTPRGLVSSTRDQMSDGQIDVQFIYAHKKYSRLRAVLGSLVGQVERSGVYGCLHTDRLELKMVGNPLLIAHDGEVDAPRESAVISVDPERLVVFRAW</sequence>